<organism evidence="2">
    <name type="scientific">Arundo donax</name>
    <name type="common">Giant reed</name>
    <name type="synonym">Donax arundinaceus</name>
    <dbReference type="NCBI Taxonomy" id="35708"/>
    <lineage>
        <taxon>Eukaryota</taxon>
        <taxon>Viridiplantae</taxon>
        <taxon>Streptophyta</taxon>
        <taxon>Embryophyta</taxon>
        <taxon>Tracheophyta</taxon>
        <taxon>Spermatophyta</taxon>
        <taxon>Magnoliopsida</taxon>
        <taxon>Liliopsida</taxon>
        <taxon>Poales</taxon>
        <taxon>Poaceae</taxon>
        <taxon>PACMAD clade</taxon>
        <taxon>Arundinoideae</taxon>
        <taxon>Arundineae</taxon>
        <taxon>Arundo</taxon>
    </lineage>
</organism>
<name>A0A0A9A7A5_ARUDO</name>
<reference evidence="2" key="1">
    <citation type="submission" date="2014-09" db="EMBL/GenBank/DDBJ databases">
        <authorList>
            <person name="Magalhaes I.L.F."/>
            <person name="Oliveira U."/>
            <person name="Santos F.R."/>
            <person name="Vidigal T.H.D.A."/>
            <person name="Brescovit A.D."/>
            <person name="Santos A.J."/>
        </authorList>
    </citation>
    <scope>NUCLEOTIDE SEQUENCE</scope>
    <source>
        <tissue evidence="2">Shoot tissue taken approximately 20 cm above the soil surface</tissue>
    </source>
</reference>
<reference evidence="2" key="2">
    <citation type="journal article" date="2015" name="Data Brief">
        <title>Shoot transcriptome of the giant reed, Arundo donax.</title>
        <authorList>
            <person name="Barrero R.A."/>
            <person name="Guerrero F.D."/>
            <person name="Moolhuijzen P."/>
            <person name="Goolsby J.A."/>
            <person name="Tidwell J."/>
            <person name="Bellgard S.E."/>
            <person name="Bellgard M.I."/>
        </authorList>
    </citation>
    <scope>NUCLEOTIDE SEQUENCE</scope>
    <source>
        <tissue evidence="2">Shoot tissue taken approximately 20 cm above the soil surface</tissue>
    </source>
</reference>
<feature type="transmembrane region" description="Helical" evidence="1">
    <location>
        <begin position="20"/>
        <end position="38"/>
    </location>
</feature>
<keyword evidence="1" id="KW-0812">Transmembrane</keyword>
<evidence type="ECO:0000313" key="2">
    <source>
        <dbReference type="EMBL" id="JAD46966.1"/>
    </source>
</evidence>
<accession>A0A0A9A7A5</accession>
<keyword evidence="1" id="KW-1133">Transmembrane helix</keyword>
<sequence length="72" mass="8116">MVVVMTVTNNSIAMGRNCLSLMTVLLMMLSVVVHYTMVKSHSKDISIEIDFSFESTGQLHWLLSPIFKLPQT</sequence>
<evidence type="ECO:0008006" key="3">
    <source>
        <dbReference type="Google" id="ProtNLM"/>
    </source>
</evidence>
<keyword evidence="1" id="KW-0472">Membrane</keyword>
<evidence type="ECO:0000256" key="1">
    <source>
        <dbReference type="SAM" id="Phobius"/>
    </source>
</evidence>
<dbReference type="AlphaFoldDB" id="A0A0A9A7A5"/>
<proteinExistence type="predicted"/>
<protein>
    <recommendedName>
        <fullName evidence="3">Transmembrane protein</fullName>
    </recommendedName>
</protein>
<dbReference type="EMBL" id="GBRH01250929">
    <property type="protein sequence ID" value="JAD46966.1"/>
    <property type="molecule type" value="Transcribed_RNA"/>
</dbReference>